<protein>
    <recommendedName>
        <fullName evidence="6">alpha-1,2-Mannosidase</fullName>
        <ecNumber evidence="6">3.2.1.-</ecNumber>
    </recommendedName>
</protein>
<gene>
    <name evidence="7" type="ORF">CAMP_LOCUS14189</name>
</gene>
<dbReference type="InterPro" id="IPR050749">
    <property type="entry name" value="Glycosyl_Hydrolase_47"/>
</dbReference>
<organism evidence="7 8">
    <name type="scientific">Caenorhabditis angaria</name>
    <dbReference type="NCBI Taxonomy" id="860376"/>
    <lineage>
        <taxon>Eukaryota</taxon>
        <taxon>Metazoa</taxon>
        <taxon>Ecdysozoa</taxon>
        <taxon>Nematoda</taxon>
        <taxon>Chromadorea</taxon>
        <taxon>Rhabditida</taxon>
        <taxon>Rhabditina</taxon>
        <taxon>Rhabditomorpha</taxon>
        <taxon>Rhabditoidea</taxon>
        <taxon>Rhabditidae</taxon>
        <taxon>Peloderinae</taxon>
        <taxon>Caenorhabditis</taxon>
    </lineage>
</organism>
<dbReference type="InterPro" id="IPR036026">
    <property type="entry name" value="Seven-hairpin_glycosidases"/>
</dbReference>
<keyword evidence="8" id="KW-1185">Reference proteome</keyword>
<evidence type="ECO:0000256" key="4">
    <source>
        <dbReference type="ARBA" id="ARBA00022801"/>
    </source>
</evidence>
<evidence type="ECO:0000256" key="3">
    <source>
        <dbReference type="ARBA" id="ARBA00007658"/>
    </source>
</evidence>
<dbReference type="AlphaFoldDB" id="A0A9P1IWQ9"/>
<accession>A0A9P1IWQ9</accession>
<dbReference type="PANTHER" id="PTHR11742:SF96">
    <property type="entry name" value="MANNOSYL-OLIGOSACCHARIDE 1,2-ALPHA-MANNOSIDASE C52E4.5"/>
    <property type="match status" value="1"/>
</dbReference>
<dbReference type="PANTHER" id="PTHR11742">
    <property type="entry name" value="MANNOSYL-OLIGOSACCHARIDE ALPHA-1,2-MANNOSIDASE-RELATED"/>
    <property type="match status" value="1"/>
</dbReference>
<proteinExistence type="inferred from homology"/>
<dbReference type="InterPro" id="IPR001382">
    <property type="entry name" value="Glyco_hydro_47"/>
</dbReference>
<evidence type="ECO:0000256" key="6">
    <source>
        <dbReference type="RuleBase" id="RU361193"/>
    </source>
</evidence>
<dbReference type="Proteomes" id="UP001152747">
    <property type="component" value="Unassembled WGS sequence"/>
</dbReference>
<dbReference type="EC" id="3.2.1.-" evidence="6"/>
<dbReference type="Pfam" id="PF01532">
    <property type="entry name" value="Glyco_hydro_47"/>
    <property type="match status" value="1"/>
</dbReference>
<dbReference type="GO" id="GO:0005975">
    <property type="term" value="P:carbohydrate metabolic process"/>
    <property type="evidence" value="ECO:0007669"/>
    <property type="project" value="InterPro"/>
</dbReference>
<dbReference type="GO" id="GO:0000139">
    <property type="term" value="C:Golgi membrane"/>
    <property type="evidence" value="ECO:0007669"/>
    <property type="project" value="TreeGrafter"/>
</dbReference>
<dbReference type="Gene3D" id="1.50.10.10">
    <property type="match status" value="1"/>
</dbReference>
<name>A0A9P1IWQ9_9PELO</name>
<dbReference type="GO" id="GO:0005783">
    <property type="term" value="C:endoplasmic reticulum"/>
    <property type="evidence" value="ECO:0007669"/>
    <property type="project" value="TreeGrafter"/>
</dbReference>
<comment type="pathway">
    <text evidence="2">Protein modification; protein glycosylation.</text>
</comment>
<evidence type="ECO:0000313" key="8">
    <source>
        <dbReference type="Proteomes" id="UP001152747"/>
    </source>
</evidence>
<dbReference type="EMBL" id="CANHGI010000005">
    <property type="protein sequence ID" value="CAI5451552.1"/>
    <property type="molecule type" value="Genomic_DNA"/>
</dbReference>
<keyword evidence="4 6" id="KW-0378">Hydrolase</keyword>
<comment type="caution">
    <text evidence="7">The sequence shown here is derived from an EMBL/GenBank/DDBJ whole genome shotgun (WGS) entry which is preliminary data.</text>
</comment>
<dbReference type="InterPro" id="IPR012341">
    <property type="entry name" value="6hp_glycosidase-like_sf"/>
</dbReference>
<keyword evidence="6" id="KW-0326">Glycosidase</keyword>
<dbReference type="GO" id="GO:0005509">
    <property type="term" value="F:calcium ion binding"/>
    <property type="evidence" value="ECO:0007669"/>
    <property type="project" value="InterPro"/>
</dbReference>
<evidence type="ECO:0000256" key="2">
    <source>
        <dbReference type="ARBA" id="ARBA00004922"/>
    </source>
</evidence>
<evidence type="ECO:0000256" key="5">
    <source>
        <dbReference type="ARBA" id="ARBA00023157"/>
    </source>
</evidence>
<dbReference type="SUPFAM" id="SSF48225">
    <property type="entry name" value="Seven-hairpin glycosidases"/>
    <property type="match status" value="1"/>
</dbReference>
<evidence type="ECO:0000313" key="7">
    <source>
        <dbReference type="EMBL" id="CAI5451552.1"/>
    </source>
</evidence>
<dbReference type="OrthoDB" id="8118055at2759"/>
<comment type="similarity">
    <text evidence="3 6">Belongs to the glycosyl hydrolase 47 family.</text>
</comment>
<sequence>MSKSTSTLSVFETTIRMLGGMLSLYALTKEEFYVKKARDIGETLLPAFATPSGIPMSNLDVSTKRISNYGWANGGQSILSEVGSLHLEFLYLSRISNSPIFEKKVKKVRNVLDKAEKEDGLYSNYIDPKTGRFTGRQMSLGALGDSFYEYLIKSYVQTNKTDFQAKKMYWDVSEAIQKHMIRVSKKSQLTYTVELKHGQEEHKMGHLACFVPGMFALQAVNEKNKGRKRENYEFGRGIGKNLS</sequence>
<keyword evidence="5" id="KW-1015">Disulfide bond</keyword>
<comment type="cofactor">
    <cofactor evidence="1">
        <name>Ca(2+)</name>
        <dbReference type="ChEBI" id="CHEBI:29108"/>
    </cofactor>
</comment>
<dbReference type="PRINTS" id="PR00747">
    <property type="entry name" value="GLYHDRLASE47"/>
</dbReference>
<dbReference type="GO" id="GO:0004571">
    <property type="term" value="F:mannosyl-oligosaccharide 1,2-alpha-mannosidase activity"/>
    <property type="evidence" value="ECO:0007669"/>
    <property type="project" value="InterPro"/>
</dbReference>
<evidence type="ECO:0000256" key="1">
    <source>
        <dbReference type="ARBA" id="ARBA00001913"/>
    </source>
</evidence>
<reference evidence="7" key="1">
    <citation type="submission" date="2022-11" db="EMBL/GenBank/DDBJ databases">
        <authorList>
            <person name="Kikuchi T."/>
        </authorList>
    </citation>
    <scope>NUCLEOTIDE SEQUENCE</scope>
    <source>
        <strain evidence="7">PS1010</strain>
    </source>
</reference>